<feature type="compositionally biased region" description="Low complexity" evidence="1">
    <location>
        <begin position="772"/>
        <end position="785"/>
    </location>
</feature>
<dbReference type="GO" id="GO:0005634">
    <property type="term" value="C:nucleus"/>
    <property type="evidence" value="ECO:0007669"/>
    <property type="project" value="TreeGrafter"/>
</dbReference>
<dbReference type="Gene3D" id="1.25.40.180">
    <property type="match status" value="3"/>
</dbReference>
<dbReference type="PANTHER" id="PTHR12412">
    <property type="entry name" value="CAP BINDING PROTEIN"/>
    <property type="match status" value="1"/>
</dbReference>
<dbReference type="FunFam" id="1.25.40.180:FF:000045">
    <property type="entry name" value="snRNA cap binding complex subunit (Gcr3), putative"/>
    <property type="match status" value="1"/>
</dbReference>
<protein>
    <recommendedName>
        <fullName evidence="6">MIF4G domain-containing protein</fullName>
    </recommendedName>
</protein>
<feature type="domain" description="MIF4G-like type 1" evidence="2">
    <location>
        <begin position="348"/>
        <end position="542"/>
    </location>
</feature>
<dbReference type="GO" id="GO:0000339">
    <property type="term" value="F:RNA cap binding"/>
    <property type="evidence" value="ECO:0007669"/>
    <property type="project" value="InterPro"/>
</dbReference>
<reference evidence="4 5" key="1">
    <citation type="submission" date="2015-08" db="EMBL/GenBank/DDBJ databases">
        <title>Emmonsia species relationships and genome sequence.</title>
        <authorList>
            <person name="Cuomo C.A."/>
            <person name="Schwartz I.S."/>
            <person name="Kenyon C."/>
            <person name="De Hoog G.S."/>
            <person name="Govender N.P."/>
            <person name="Botha A."/>
            <person name="Moreno L."/>
            <person name="De Vries M."/>
            <person name="Munoz J.F."/>
            <person name="Stielow J.B."/>
        </authorList>
    </citation>
    <scope>NUCLEOTIDE SEQUENCE [LARGE SCALE GENOMIC DNA]</scope>
    <source>
        <strain evidence="4 5">EI222</strain>
    </source>
</reference>
<evidence type="ECO:0000259" key="3">
    <source>
        <dbReference type="Pfam" id="PF09090"/>
    </source>
</evidence>
<feature type="region of interest" description="Disordered" evidence="1">
    <location>
        <begin position="832"/>
        <end position="866"/>
    </location>
</feature>
<dbReference type="InterPro" id="IPR016024">
    <property type="entry name" value="ARM-type_fold"/>
</dbReference>
<dbReference type="Proteomes" id="UP000242791">
    <property type="component" value="Unassembled WGS sequence"/>
</dbReference>
<dbReference type="InterPro" id="IPR015172">
    <property type="entry name" value="MIF4G-like_typ-1"/>
</dbReference>
<dbReference type="GO" id="GO:0005846">
    <property type="term" value="C:nuclear cap binding complex"/>
    <property type="evidence" value="ECO:0007669"/>
    <property type="project" value="InterPro"/>
</dbReference>
<dbReference type="GO" id="GO:0006406">
    <property type="term" value="P:mRNA export from nucleus"/>
    <property type="evidence" value="ECO:0007669"/>
    <property type="project" value="InterPro"/>
</dbReference>
<dbReference type="InterPro" id="IPR015174">
    <property type="entry name" value="MIF4G-like_typ-2"/>
</dbReference>
<evidence type="ECO:0000259" key="2">
    <source>
        <dbReference type="Pfam" id="PF09088"/>
    </source>
</evidence>
<name>A0A1J9RFQ1_9EURO</name>
<accession>A0A1J9RFQ1</accession>
<dbReference type="OrthoDB" id="10252707at2759"/>
<dbReference type="AlphaFoldDB" id="A0A1J9RFQ1"/>
<dbReference type="SUPFAM" id="SSF48371">
    <property type="entry name" value="ARM repeat"/>
    <property type="match status" value="3"/>
</dbReference>
<dbReference type="FunFam" id="1.25.40.180:FF:000079">
    <property type="entry name" value="Related to cap binding protein 80 (Cbp80)"/>
    <property type="match status" value="1"/>
</dbReference>
<evidence type="ECO:0008006" key="6">
    <source>
        <dbReference type="Google" id="ProtNLM"/>
    </source>
</evidence>
<dbReference type="InterPro" id="IPR027159">
    <property type="entry name" value="CBP80"/>
</dbReference>
<dbReference type="PANTHER" id="PTHR12412:SF2">
    <property type="entry name" value="NUCLEAR CAP-BINDING PROTEIN SUBUNIT 1"/>
    <property type="match status" value="1"/>
</dbReference>
<evidence type="ECO:0000313" key="4">
    <source>
        <dbReference type="EMBL" id="OJD26477.1"/>
    </source>
</evidence>
<dbReference type="GO" id="GO:0000184">
    <property type="term" value="P:nuclear-transcribed mRNA catabolic process, nonsense-mediated decay"/>
    <property type="evidence" value="ECO:0007669"/>
    <property type="project" value="TreeGrafter"/>
</dbReference>
<organism evidence="4 5">
    <name type="scientific">Blastomyces percursus</name>
    <dbReference type="NCBI Taxonomy" id="1658174"/>
    <lineage>
        <taxon>Eukaryota</taxon>
        <taxon>Fungi</taxon>
        <taxon>Dikarya</taxon>
        <taxon>Ascomycota</taxon>
        <taxon>Pezizomycotina</taxon>
        <taxon>Eurotiomycetes</taxon>
        <taxon>Eurotiomycetidae</taxon>
        <taxon>Onygenales</taxon>
        <taxon>Ajellomycetaceae</taxon>
        <taxon>Blastomyces</taxon>
    </lineage>
</organism>
<dbReference type="VEuPathDB" id="FungiDB:ACJ73_02144"/>
<feature type="domain" description="MIF4G-like type 2" evidence="3">
    <location>
        <begin position="559"/>
        <end position="818"/>
    </location>
</feature>
<feature type="compositionally biased region" description="Basic and acidic residues" evidence="1">
    <location>
        <begin position="286"/>
        <end position="309"/>
    </location>
</feature>
<sequence length="866" mass="96355">MVDYESRGPRGGYNRKRRYRDDDDYDRRQQRRRYEEPLAVTVRKQLATIAESAVRRAEDDVVRIAKTVSDHYDDEDEEVKNTFVSLVLQLVGEQPLKIPFVAATVLTANTMKPELAAEVLRKAGEIAQSHIEAGNWRNVKLVLRFLACLQGLFEGEGVFPLLEELFSRAVDLQTASSEDSLGLELVKIILFTIPYVMSSSASGFETQAAALLEKTDIIASTPHTLEALVDPFPSDEVKEENRMSVIGLLQKQLQEEAKQGWELTCIPRPWTGLVSTTKPEVTPEGAEEKVDETKEEKEEKEPEDPFKNATKHEFPTITVPNPVPNGPKAIFPDVYLSVYLDQDLETVPLTNNVAASLLRDTLTDTIDMLDFNRIATAKFLIDVDCYFAPKTFIKRATPFDRIRDAVAAGTGDRSTWKPEDVAVDAVFSLLFQLPTPQHKLVYYHSVLTEACKIAPAAIAPSLGRAIRFLYKNVERMDLALSYRFLDWFAHHLSNFGFTWKWTEWVDDVELPAVHPKKAFICGALDKEIRLSFAQRIKGTLPEPYQALISEGKEKDTPDFKYAAELTPFATEAQDIMQLIRKKAPESEIEPHILAIQHAAASHPDIADPLIPSTDAFVTSICYVGSKSLSHVLSCIERSKERLLAIGPKSPAARRQIITSVLSYWADQPGIGVNIIDKLLNYTILTPLSVIEWALVDHIEGGAALARAHVYEMVAATMGKVTNRIRQIVAVRVQAGIVEPQLSVIDETLRRERGDVQVMFEVIEGALEGVINGSNESGSRSGSGMEDVGEGAGEGEKGIIREWARRWLRVFKRLRAVEEAFITEAMARSVPVGTMPPVPLQQQQPAETGADPVATEAAADNVDMADI</sequence>
<dbReference type="STRING" id="1658174.A0A1J9RFQ1"/>
<dbReference type="Pfam" id="PF09088">
    <property type="entry name" value="MIF4G_like"/>
    <property type="match status" value="1"/>
</dbReference>
<evidence type="ECO:0000313" key="5">
    <source>
        <dbReference type="Proteomes" id="UP000242791"/>
    </source>
</evidence>
<feature type="compositionally biased region" description="Basic and acidic residues" evidence="1">
    <location>
        <begin position="19"/>
        <end position="34"/>
    </location>
</feature>
<keyword evidence="5" id="KW-1185">Reference proteome</keyword>
<feature type="region of interest" description="Disordered" evidence="1">
    <location>
        <begin position="274"/>
        <end position="309"/>
    </location>
</feature>
<dbReference type="EMBL" id="LGTZ01000219">
    <property type="protein sequence ID" value="OJD26477.1"/>
    <property type="molecule type" value="Genomic_DNA"/>
</dbReference>
<dbReference type="GO" id="GO:0003729">
    <property type="term" value="F:mRNA binding"/>
    <property type="evidence" value="ECO:0007669"/>
    <property type="project" value="TreeGrafter"/>
</dbReference>
<dbReference type="Pfam" id="PF09090">
    <property type="entry name" value="MIF4G_like_2"/>
    <property type="match status" value="1"/>
</dbReference>
<gene>
    <name evidence="4" type="ORF">ACJ73_02144</name>
</gene>
<evidence type="ECO:0000256" key="1">
    <source>
        <dbReference type="SAM" id="MobiDB-lite"/>
    </source>
</evidence>
<proteinExistence type="predicted"/>
<comment type="caution">
    <text evidence="4">The sequence shown here is derived from an EMBL/GenBank/DDBJ whole genome shotgun (WGS) entry which is preliminary data.</text>
</comment>
<dbReference type="FunFam" id="1.25.40.180:FF:000035">
    <property type="entry name" value="snRNA cap binding complex subunit (Gcr3)"/>
    <property type="match status" value="1"/>
</dbReference>
<feature type="region of interest" description="Disordered" evidence="1">
    <location>
        <begin position="1"/>
        <end position="34"/>
    </location>
</feature>
<feature type="region of interest" description="Disordered" evidence="1">
    <location>
        <begin position="772"/>
        <end position="792"/>
    </location>
</feature>